<reference evidence="2 3" key="1">
    <citation type="journal article" date="2018" name="New Phytol.">
        <title>Phylogenomics of Endogonaceae and evolution of mycorrhizas within Mucoromycota.</title>
        <authorList>
            <person name="Chang Y."/>
            <person name="Desiro A."/>
            <person name="Na H."/>
            <person name="Sandor L."/>
            <person name="Lipzen A."/>
            <person name="Clum A."/>
            <person name="Barry K."/>
            <person name="Grigoriev I.V."/>
            <person name="Martin F.M."/>
            <person name="Stajich J.E."/>
            <person name="Smith M.E."/>
            <person name="Bonito G."/>
            <person name="Spatafora J.W."/>
        </authorList>
    </citation>
    <scope>NUCLEOTIDE SEQUENCE [LARGE SCALE GENOMIC DNA]</scope>
    <source>
        <strain evidence="2 3">GMNB39</strain>
    </source>
</reference>
<dbReference type="EMBL" id="RBNI01004146">
    <property type="protein sequence ID" value="RUP47741.1"/>
    <property type="molecule type" value="Genomic_DNA"/>
</dbReference>
<dbReference type="Gene3D" id="3.40.50.720">
    <property type="entry name" value="NAD(P)-binding Rossmann-like Domain"/>
    <property type="match status" value="2"/>
</dbReference>
<evidence type="ECO:0000256" key="1">
    <source>
        <dbReference type="ARBA" id="ARBA00023002"/>
    </source>
</evidence>
<dbReference type="GO" id="GO:0016491">
    <property type="term" value="F:oxidoreductase activity"/>
    <property type="evidence" value="ECO:0007669"/>
    <property type="project" value="UniProtKB-KW"/>
</dbReference>
<comment type="caution">
    <text evidence="2">The sequence shown here is derived from an EMBL/GenBank/DDBJ whole genome shotgun (WGS) entry which is preliminary data.</text>
</comment>
<dbReference type="Proteomes" id="UP000268093">
    <property type="component" value="Unassembled WGS sequence"/>
</dbReference>
<gene>
    <name evidence="2" type="ORF">BC936DRAFT_145385</name>
</gene>
<proteinExistence type="predicted"/>
<dbReference type="Pfam" id="PF00106">
    <property type="entry name" value="adh_short"/>
    <property type="match status" value="1"/>
</dbReference>
<sequence length="283" mass="30485">MISLRLKVEEKDLTGKIAIVTGANTGIGLETARMLAQMHAHVILACRNEEKGALAAADIVETTGNKGVESWPLDLSSFASIHAFAERFGKEHEKLDLLINNAGLVVMEKAITGDGIEMTEPPLSSPAYEPPPSAAPAGGVPARDQCLVGRPLRRCDQLRQPAVREARIVPSAQSLQRHQAHEHFVHRRAGQEGAGNYHARTASRVCEIRVATLAARDCVQGAMTTVHCAVSDKAGASNAKYWDSCRQVEPKAVAHDRDVAKRLWEISEELAGLTNAPEGGERA</sequence>
<evidence type="ECO:0000313" key="2">
    <source>
        <dbReference type="EMBL" id="RUP47741.1"/>
    </source>
</evidence>
<dbReference type="PRINTS" id="PR00081">
    <property type="entry name" value="GDHRDH"/>
</dbReference>
<organism evidence="2 3">
    <name type="scientific">Jimgerdemannia flammicorona</name>
    <dbReference type="NCBI Taxonomy" id="994334"/>
    <lineage>
        <taxon>Eukaryota</taxon>
        <taxon>Fungi</taxon>
        <taxon>Fungi incertae sedis</taxon>
        <taxon>Mucoromycota</taxon>
        <taxon>Mucoromycotina</taxon>
        <taxon>Endogonomycetes</taxon>
        <taxon>Endogonales</taxon>
        <taxon>Endogonaceae</taxon>
        <taxon>Jimgerdemannia</taxon>
    </lineage>
</organism>
<protein>
    <submittedName>
        <fullName evidence="2">Uncharacterized protein</fullName>
    </submittedName>
</protein>
<dbReference type="InterPro" id="IPR002347">
    <property type="entry name" value="SDR_fam"/>
</dbReference>
<accession>A0A433DAK8</accession>
<dbReference type="PANTHER" id="PTHR43157:SF31">
    <property type="entry name" value="PHOSPHATIDYLINOSITOL-GLYCAN BIOSYNTHESIS CLASS F PROTEIN"/>
    <property type="match status" value="1"/>
</dbReference>
<dbReference type="PANTHER" id="PTHR43157">
    <property type="entry name" value="PHOSPHATIDYLINOSITOL-GLYCAN BIOSYNTHESIS CLASS F PROTEIN-RELATED"/>
    <property type="match status" value="1"/>
</dbReference>
<name>A0A433DAK8_9FUNG</name>
<keyword evidence="1" id="KW-0560">Oxidoreductase</keyword>
<dbReference type="AlphaFoldDB" id="A0A433DAK8"/>
<evidence type="ECO:0000313" key="3">
    <source>
        <dbReference type="Proteomes" id="UP000268093"/>
    </source>
</evidence>
<keyword evidence="3" id="KW-1185">Reference proteome</keyword>
<dbReference type="InterPro" id="IPR036291">
    <property type="entry name" value="NAD(P)-bd_dom_sf"/>
</dbReference>
<dbReference type="SUPFAM" id="SSF51735">
    <property type="entry name" value="NAD(P)-binding Rossmann-fold domains"/>
    <property type="match status" value="1"/>
</dbReference>
<dbReference type="OrthoDB" id="191139at2759"/>